<dbReference type="OrthoDB" id="2643630at2"/>
<keyword evidence="2" id="KW-1185">Reference proteome</keyword>
<dbReference type="Proteomes" id="UP000256869">
    <property type="component" value="Unassembled WGS sequence"/>
</dbReference>
<gene>
    <name evidence="1" type="ORF">DFP95_11952</name>
</gene>
<dbReference type="AlphaFoldDB" id="A0A3D9I039"/>
<evidence type="ECO:0000313" key="2">
    <source>
        <dbReference type="Proteomes" id="UP000256869"/>
    </source>
</evidence>
<proteinExistence type="predicted"/>
<comment type="caution">
    <text evidence="1">The sequence shown here is derived from an EMBL/GenBank/DDBJ whole genome shotgun (WGS) entry which is preliminary data.</text>
</comment>
<dbReference type="RefSeq" id="WP_115994980.1">
    <property type="nucleotide sequence ID" value="NZ_QRDY01000019.1"/>
</dbReference>
<reference evidence="1 2" key="1">
    <citation type="submission" date="2018-07" db="EMBL/GenBank/DDBJ databases">
        <title>Genomic Encyclopedia of Type Strains, Phase III (KMG-III): the genomes of soil and plant-associated and newly described type strains.</title>
        <authorList>
            <person name="Whitman W."/>
        </authorList>
    </citation>
    <scope>NUCLEOTIDE SEQUENCE [LARGE SCALE GENOMIC DNA]</scope>
    <source>
        <strain evidence="1 2">CECT 8236</strain>
    </source>
</reference>
<protein>
    <submittedName>
        <fullName evidence="1">Uncharacterized protein</fullName>
    </submittedName>
</protein>
<sequence length="86" mass="9829">MALPRNYTLSDLKDEIYYFDKNWRRIFKKNNRAIYVAKIDNASVTITIVAPNGKRTPLVVQRYKKGSKIVVIGLAVHSPPHSTTIL</sequence>
<evidence type="ECO:0000313" key="1">
    <source>
        <dbReference type="EMBL" id="RED55117.1"/>
    </source>
</evidence>
<accession>A0A3D9I039</accession>
<dbReference type="EMBL" id="QRDY01000019">
    <property type="protein sequence ID" value="RED55117.1"/>
    <property type="molecule type" value="Genomic_DNA"/>
</dbReference>
<organism evidence="1 2">
    <name type="scientific">Cohnella lupini</name>
    <dbReference type="NCBI Taxonomy" id="1294267"/>
    <lineage>
        <taxon>Bacteria</taxon>
        <taxon>Bacillati</taxon>
        <taxon>Bacillota</taxon>
        <taxon>Bacilli</taxon>
        <taxon>Bacillales</taxon>
        <taxon>Paenibacillaceae</taxon>
        <taxon>Cohnella</taxon>
    </lineage>
</organism>
<name>A0A3D9I039_9BACL</name>